<dbReference type="Proteomes" id="UP001589766">
    <property type="component" value="Unassembled WGS sequence"/>
</dbReference>
<protein>
    <submittedName>
        <fullName evidence="4">RNA-binding S4 domain-containing protein</fullName>
    </submittedName>
</protein>
<reference evidence="4 5" key="1">
    <citation type="submission" date="2024-09" db="EMBL/GenBank/DDBJ databases">
        <authorList>
            <person name="Sun Q."/>
            <person name="Mori K."/>
        </authorList>
    </citation>
    <scope>NUCLEOTIDE SEQUENCE [LARGE SCALE GENOMIC DNA]</scope>
    <source>
        <strain evidence="4 5">CCM 7609</strain>
    </source>
</reference>
<dbReference type="SUPFAM" id="SSF55174">
    <property type="entry name" value="Alpha-L RNA-binding motif"/>
    <property type="match status" value="1"/>
</dbReference>
<sequence length="158" mass="17120">MPSATPSARRPGSGAGVSTTPAGSVRLDAWLWGVRMYKTRSAATTACRAGHVRLNGQPAKAAQPVKPGDTIRLRLPGRERILEVTGLVAKRVGAPEAVRHYLDHSPEPVPRELLAVPRRDRGAGRPTKRDRRQLDRLRGRAATESDAEPGLDRGLDLE</sequence>
<accession>A0ABV6F9A9</accession>
<evidence type="ECO:0000259" key="3">
    <source>
        <dbReference type="SMART" id="SM00363"/>
    </source>
</evidence>
<proteinExistence type="predicted"/>
<dbReference type="InterPro" id="IPR002942">
    <property type="entry name" value="S4_RNA-bd"/>
</dbReference>
<comment type="caution">
    <text evidence="4">The sequence shown here is derived from an EMBL/GenBank/DDBJ whole genome shotgun (WGS) entry which is preliminary data.</text>
</comment>
<dbReference type="PROSITE" id="PS50889">
    <property type="entry name" value="S4"/>
    <property type="match status" value="1"/>
</dbReference>
<feature type="region of interest" description="Disordered" evidence="2">
    <location>
        <begin position="1"/>
        <end position="20"/>
    </location>
</feature>
<feature type="domain" description="RNA-binding S4" evidence="3">
    <location>
        <begin position="25"/>
        <end position="82"/>
    </location>
</feature>
<gene>
    <name evidence="4" type="ORF">ACFFIO_16550</name>
</gene>
<evidence type="ECO:0000313" key="4">
    <source>
        <dbReference type="EMBL" id="MFC0250120.1"/>
    </source>
</evidence>
<feature type="region of interest" description="Disordered" evidence="2">
    <location>
        <begin position="105"/>
        <end position="158"/>
    </location>
</feature>
<evidence type="ECO:0000256" key="1">
    <source>
        <dbReference type="PROSITE-ProRule" id="PRU00182"/>
    </source>
</evidence>
<dbReference type="Gene3D" id="3.10.290.10">
    <property type="entry name" value="RNA-binding S4 domain"/>
    <property type="match status" value="1"/>
</dbReference>
<evidence type="ECO:0000256" key="2">
    <source>
        <dbReference type="SAM" id="MobiDB-lite"/>
    </source>
</evidence>
<dbReference type="EMBL" id="JBHLWH010000047">
    <property type="protein sequence ID" value="MFC0250120.1"/>
    <property type="molecule type" value="Genomic_DNA"/>
</dbReference>
<dbReference type="InterPro" id="IPR036986">
    <property type="entry name" value="S4_RNA-bd_sf"/>
</dbReference>
<dbReference type="SMART" id="SM00363">
    <property type="entry name" value="S4"/>
    <property type="match status" value="1"/>
</dbReference>
<keyword evidence="1" id="KW-0694">RNA-binding</keyword>
<evidence type="ECO:0000313" key="5">
    <source>
        <dbReference type="Proteomes" id="UP001589766"/>
    </source>
</evidence>
<dbReference type="Pfam" id="PF01479">
    <property type="entry name" value="S4"/>
    <property type="match status" value="1"/>
</dbReference>
<dbReference type="RefSeq" id="WP_378043553.1">
    <property type="nucleotide sequence ID" value="NZ_JBHLWH010000047.1"/>
</dbReference>
<organism evidence="4 5">
    <name type="scientific">Citricoccus parietis</name>
    <dbReference type="NCBI Taxonomy" id="592307"/>
    <lineage>
        <taxon>Bacteria</taxon>
        <taxon>Bacillati</taxon>
        <taxon>Actinomycetota</taxon>
        <taxon>Actinomycetes</taxon>
        <taxon>Micrococcales</taxon>
        <taxon>Micrococcaceae</taxon>
        <taxon>Citricoccus</taxon>
    </lineage>
</organism>
<name>A0ABV6F9A9_9MICC</name>
<feature type="compositionally biased region" description="Basic and acidic residues" evidence="2">
    <location>
        <begin position="132"/>
        <end position="143"/>
    </location>
</feature>
<dbReference type="CDD" id="cd00165">
    <property type="entry name" value="S4"/>
    <property type="match status" value="1"/>
</dbReference>
<keyword evidence="5" id="KW-1185">Reference proteome</keyword>